<keyword evidence="3" id="KW-1185">Reference proteome</keyword>
<dbReference type="InterPro" id="IPR050834">
    <property type="entry name" value="Glycosyltransf_2"/>
</dbReference>
<dbReference type="Gene3D" id="3.90.550.10">
    <property type="entry name" value="Spore Coat Polysaccharide Biosynthesis Protein SpsA, Chain A"/>
    <property type="match status" value="1"/>
</dbReference>
<dbReference type="Proteomes" id="UP000269774">
    <property type="component" value="Unassembled WGS sequence"/>
</dbReference>
<dbReference type="OrthoDB" id="8742915at2"/>
<dbReference type="CDD" id="cd06423">
    <property type="entry name" value="CESA_like"/>
    <property type="match status" value="1"/>
</dbReference>
<keyword evidence="2" id="KW-0808">Transferase</keyword>
<dbReference type="AlphaFoldDB" id="A0A3M2HXL0"/>
<organism evidence="2 3">
    <name type="scientific">Stutzerimonas zhaodongensis</name>
    <dbReference type="NCBI Taxonomy" id="1176257"/>
    <lineage>
        <taxon>Bacteria</taxon>
        <taxon>Pseudomonadati</taxon>
        <taxon>Pseudomonadota</taxon>
        <taxon>Gammaproteobacteria</taxon>
        <taxon>Pseudomonadales</taxon>
        <taxon>Pseudomonadaceae</taxon>
        <taxon>Stutzerimonas</taxon>
    </lineage>
</organism>
<dbReference type="Pfam" id="PF00535">
    <property type="entry name" value="Glycos_transf_2"/>
    <property type="match status" value="1"/>
</dbReference>
<name>A0A3M2HXL0_9GAMM</name>
<dbReference type="PANTHER" id="PTHR43685:SF2">
    <property type="entry name" value="GLYCOSYLTRANSFERASE 2-LIKE DOMAIN-CONTAINING PROTEIN"/>
    <property type="match status" value="1"/>
</dbReference>
<dbReference type="GO" id="GO:0016740">
    <property type="term" value="F:transferase activity"/>
    <property type="evidence" value="ECO:0007669"/>
    <property type="project" value="UniProtKB-KW"/>
</dbReference>
<sequence length="309" mass="34714">MQHNLRLAECRISVIVPCYNYAEFVGDALRSVLSQDHPSFELIVVDDGSTDDSAAVIQRVIDNARDSSKALRTVFVRQANQGVSAALNAGLAVAQGEFIASFDADDVMVAGRLRLQADYLAAHPEVGCVGGIAQRIDDQGALLPKKAKNRQVKRYDFAQVLANCIVVGGNLAMYRREAIDRVGGYDSSIKVQDFQITHKIAYAGYFIDVLPDIVTLYRKHAGGLSRNYEAEYRYSMQVIEAYKDHPSFESGKARLLIKILGPAAILNKRLAWSLLTQVPVRQWNRQYFKRVRHFFFKWQRAKSRHDVSC</sequence>
<protein>
    <submittedName>
        <fullName evidence="2">Glycosyltransferase family 2 protein</fullName>
    </submittedName>
</protein>
<dbReference type="InterPro" id="IPR001173">
    <property type="entry name" value="Glyco_trans_2-like"/>
</dbReference>
<evidence type="ECO:0000313" key="3">
    <source>
        <dbReference type="Proteomes" id="UP000269774"/>
    </source>
</evidence>
<gene>
    <name evidence="2" type="ORF">EA797_02510</name>
</gene>
<accession>A0A3M2HXL0</accession>
<evidence type="ECO:0000313" key="2">
    <source>
        <dbReference type="EMBL" id="RMH91642.1"/>
    </source>
</evidence>
<dbReference type="EMBL" id="RFFM01000001">
    <property type="protein sequence ID" value="RMH91642.1"/>
    <property type="molecule type" value="Genomic_DNA"/>
</dbReference>
<feature type="domain" description="Glycosyltransferase 2-like" evidence="1">
    <location>
        <begin position="13"/>
        <end position="182"/>
    </location>
</feature>
<dbReference type="SUPFAM" id="SSF53448">
    <property type="entry name" value="Nucleotide-diphospho-sugar transferases"/>
    <property type="match status" value="1"/>
</dbReference>
<dbReference type="InterPro" id="IPR029044">
    <property type="entry name" value="Nucleotide-diphossugar_trans"/>
</dbReference>
<dbReference type="RefSeq" id="WP_122163613.1">
    <property type="nucleotide sequence ID" value="NZ_CP180504.1"/>
</dbReference>
<evidence type="ECO:0000259" key="1">
    <source>
        <dbReference type="Pfam" id="PF00535"/>
    </source>
</evidence>
<proteinExistence type="predicted"/>
<comment type="caution">
    <text evidence="2">The sequence shown here is derived from an EMBL/GenBank/DDBJ whole genome shotgun (WGS) entry which is preliminary data.</text>
</comment>
<dbReference type="PANTHER" id="PTHR43685">
    <property type="entry name" value="GLYCOSYLTRANSFERASE"/>
    <property type="match status" value="1"/>
</dbReference>
<reference evidence="2 3" key="1">
    <citation type="submission" date="2018-10" db="EMBL/GenBank/DDBJ databases">
        <title>Pseudomonas zhaodongensis NEAU-ST5-21(T) genome.</title>
        <authorList>
            <person name="Peng J."/>
            <person name="Liu Z.-P."/>
        </authorList>
    </citation>
    <scope>NUCLEOTIDE SEQUENCE [LARGE SCALE GENOMIC DNA]</scope>
    <source>
        <strain evidence="2 3">NEAU-ST5-21</strain>
    </source>
</reference>